<evidence type="ECO:0000256" key="3">
    <source>
        <dbReference type="ARBA" id="ARBA00023163"/>
    </source>
</evidence>
<dbReference type="Pfam" id="PF13377">
    <property type="entry name" value="Peripla_BP_3"/>
    <property type="match status" value="1"/>
</dbReference>
<dbReference type="SUPFAM" id="SSF47413">
    <property type="entry name" value="lambda repressor-like DNA-binding domains"/>
    <property type="match status" value="1"/>
</dbReference>
<comment type="caution">
    <text evidence="6">The sequence shown here is derived from an EMBL/GenBank/DDBJ whole genome shotgun (WGS) entry which is preliminary data.</text>
</comment>
<name>A0ABP8P5C1_9MICO</name>
<dbReference type="CDD" id="cd06267">
    <property type="entry name" value="PBP1_LacI_sugar_binding-like"/>
    <property type="match status" value="1"/>
</dbReference>
<dbReference type="Proteomes" id="UP001500731">
    <property type="component" value="Unassembled WGS sequence"/>
</dbReference>
<dbReference type="Pfam" id="PF00356">
    <property type="entry name" value="LacI"/>
    <property type="match status" value="1"/>
</dbReference>
<dbReference type="PROSITE" id="PS50932">
    <property type="entry name" value="HTH_LACI_2"/>
    <property type="match status" value="1"/>
</dbReference>
<feature type="domain" description="HTH lacI-type" evidence="4">
    <location>
        <begin position="21"/>
        <end position="75"/>
    </location>
</feature>
<dbReference type="GO" id="GO:0003677">
    <property type="term" value="F:DNA binding"/>
    <property type="evidence" value="ECO:0007669"/>
    <property type="project" value="UniProtKB-KW"/>
</dbReference>
<evidence type="ECO:0000313" key="7">
    <source>
        <dbReference type="Proteomes" id="UP001500731"/>
    </source>
</evidence>
<dbReference type="InterPro" id="IPR046335">
    <property type="entry name" value="LacI/GalR-like_sensor"/>
</dbReference>
<organism evidence="6 7">
    <name type="scientific">Microbacterium panaciterrae</name>
    <dbReference type="NCBI Taxonomy" id="985759"/>
    <lineage>
        <taxon>Bacteria</taxon>
        <taxon>Bacillati</taxon>
        <taxon>Actinomycetota</taxon>
        <taxon>Actinomycetes</taxon>
        <taxon>Micrococcales</taxon>
        <taxon>Microbacteriaceae</taxon>
        <taxon>Microbacterium</taxon>
    </lineage>
</organism>
<keyword evidence="3" id="KW-0804">Transcription</keyword>
<dbReference type="SUPFAM" id="SSF53822">
    <property type="entry name" value="Periplasmic binding protein-like I"/>
    <property type="match status" value="1"/>
</dbReference>
<dbReference type="PROSITE" id="PS50943">
    <property type="entry name" value="HTH_CROC1"/>
    <property type="match status" value="1"/>
</dbReference>
<evidence type="ECO:0000256" key="2">
    <source>
        <dbReference type="ARBA" id="ARBA00023125"/>
    </source>
</evidence>
<feature type="domain" description="HTH cro/C1-type" evidence="5">
    <location>
        <begin position="22"/>
        <end position="65"/>
    </location>
</feature>
<protein>
    <submittedName>
        <fullName evidence="6">LacI family DNA-binding transcriptional regulator</fullName>
    </submittedName>
</protein>
<dbReference type="InterPro" id="IPR001387">
    <property type="entry name" value="Cro/C1-type_HTH"/>
</dbReference>
<keyword evidence="7" id="KW-1185">Reference proteome</keyword>
<gene>
    <name evidence="6" type="ORF">GCM10023171_07410</name>
</gene>
<dbReference type="PRINTS" id="PR00036">
    <property type="entry name" value="HTHLACI"/>
</dbReference>
<keyword evidence="1" id="KW-0805">Transcription regulation</keyword>
<evidence type="ECO:0000259" key="5">
    <source>
        <dbReference type="PROSITE" id="PS50943"/>
    </source>
</evidence>
<proteinExistence type="predicted"/>
<dbReference type="Gene3D" id="1.10.260.40">
    <property type="entry name" value="lambda repressor-like DNA-binding domains"/>
    <property type="match status" value="1"/>
</dbReference>
<evidence type="ECO:0000259" key="4">
    <source>
        <dbReference type="PROSITE" id="PS50932"/>
    </source>
</evidence>
<evidence type="ECO:0000256" key="1">
    <source>
        <dbReference type="ARBA" id="ARBA00023015"/>
    </source>
</evidence>
<dbReference type="InterPro" id="IPR028082">
    <property type="entry name" value="Peripla_BP_I"/>
</dbReference>
<dbReference type="InterPro" id="IPR000843">
    <property type="entry name" value="HTH_LacI"/>
</dbReference>
<accession>A0ABP8P5C1</accession>
<keyword evidence="2 6" id="KW-0238">DNA-binding</keyword>
<dbReference type="InterPro" id="IPR010982">
    <property type="entry name" value="Lambda_DNA-bd_dom_sf"/>
</dbReference>
<dbReference type="SMART" id="SM00354">
    <property type="entry name" value="HTH_LACI"/>
    <property type="match status" value="1"/>
</dbReference>
<sequence>MPSERMTDQRGADPMPRPARATIEEVAVAAGVSRSTVSRVVNGSTAVSPEALAAVQDAIARLHYVPNRAARSLASRQTHAIALVVPEDTTRFFGDPFFGAVVAGISDRVGRSDYILNLLIASDDPGGRMTGFVRNGGVDGAIILSHHTSDVFIDRIVEAVPVVFGGRPSTERDTDYIIDVDNVAGARLATEHVIGGGRRRIATITGPLSMAGAVDRLRGFREALADAGLTPFAELPGDYAEVDGAEAARSLLAAAARPGGELPDAIVAASDLMARGALQTLRAAGIRIPEDVAIVGYDDSSVAVSTDPPLTTIRQPMHAQGEAMASVLIDLLSGGHPPQHTILDTELVVRGSA</sequence>
<reference evidence="7" key="1">
    <citation type="journal article" date="2019" name="Int. J. Syst. Evol. Microbiol.">
        <title>The Global Catalogue of Microorganisms (GCM) 10K type strain sequencing project: providing services to taxonomists for standard genome sequencing and annotation.</title>
        <authorList>
            <consortium name="The Broad Institute Genomics Platform"/>
            <consortium name="The Broad Institute Genome Sequencing Center for Infectious Disease"/>
            <person name="Wu L."/>
            <person name="Ma J."/>
        </authorList>
    </citation>
    <scope>NUCLEOTIDE SEQUENCE [LARGE SCALE GENOMIC DNA]</scope>
    <source>
        <strain evidence="7">JCM 17839</strain>
    </source>
</reference>
<dbReference type="CDD" id="cd01392">
    <property type="entry name" value="HTH_LacI"/>
    <property type="match status" value="1"/>
</dbReference>
<evidence type="ECO:0000313" key="6">
    <source>
        <dbReference type="EMBL" id="GAA4480509.1"/>
    </source>
</evidence>
<dbReference type="PROSITE" id="PS00356">
    <property type="entry name" value="HTH_LACI_1"/>
    <property type="match status" value="1"/>
</dbReference>
<dbReference type="EMBL" id="BAABGP010000005">
    <property type="protein sequence ID" value="GAA4480509.1"/>
    <property type="molecule type" value="Genomic_DNA"/>
</dbReference>
<dbReference type="PANTHER" id="PTHR30146:SF109">
    <property type="entry name" value="HTH-TYPE TRANSCRIPTIONAL REGULATOR GALS"/>
    <property type="match status" value="1"/>
</dbReference>
<dbReference type="Gene3D" id="3.40.50.2300">
    <property type="match status" value="2"/>
</dbReference>
<dbReference type="PANTHER" id="PTHR30146">
    <property type="entry name" value="LACI-RELATED TRANSCRIPTIONAL REPRESSOR"/>
    <property type="match status" value="1"/>
</dbReference>